<dbReference type="RefSeq" id="WP_221004974.1">
    <property type="nucleotide sequence ID" value="NZ_CP081150.1"/>
</dbReference>
<evidence type="ECO:0000313" key="3">
    <source>
        <dbReference type="Proteomes" id="UP000825679"/>
    </source>
</evidence>
<proteinExistence type="predicted"/>
<dbReference type="EMBL" id="CP081150">
    <property type="protein sequence ID" value="QZA76569.1"/>
    <property type="molecule type" value="Genomic_DNA"/>
</dbReference>
<organism evidence="2 3">
    <name type="scientific">Deefgea tanakiae</name>
    <dbReference type="NCBI Taxonomy" id="2865840"/>
    <lineage>
        <taxon>Bacteria</taxon>
        <taxon>Pseudomonadati</taxon>
        <taxon>Pseudomonadota</taxon>
        <taxon>Betaproteobacteria</taxon>
        <taxon>Neisseriales</taxon>
        <taxon>Chitinibacteraceae</taxon>
        <taxon>Deefgea</taxon>
    </lineage>
</organism>
<accession>A0ABX8Z1X0</accession>
<evidence type="ECO:0008006" key="4">
    <source>
        <dbReference type="Google" id="ProtNLM"/>
    </source>
</evidence>
<feature type="chain" id="PRO_5045973722" description="Lipid A palmitoyltransferase PagP" evidence="1">
    <location>
        <begin position="25"/>
        <end position="190"/>
    </location>
</feature>
<feature type="signal peptide" evidence="1">
    <location>
        <begin position="1"/>
        <end position="24"/>
    </location>
</feature>
<protein>
    <recommendedName>
        <fullName evidence="4">Lipid A palmitoyltransferase PagP</fullName>
    </recommendedName>
</protein>
<dbReference type="Proteomes" id="UP000825679">
    <property type="component" value="Chromosome"/>
</dbReference>
<keyword evidence="1" id="KW-0732">Signal</keyword>
<evidence type="ECO:0000256" key="1">
    <source>
        <dbReference type="SAM" id="SignalP"/>
    </source>
</evidence>
<gene>
    <name evidence="2" type="ORF">K4H28_09510</name>
</gene>
<reference evidence="2 3" key="1">
    <citation type="submission" date="2021-08" db="EMBL/GenBank/DDBJ databases">
        <title>complete genome sequencing of Deefgea sp. D25.</title>
        <authorList>
            <person name="Bae J.-W."/>
            <person name="Gim D.-H."/>
        </authorList>
    </citation>
    <scope>NUCLEOTIDE SEQUENCE [LARGE SCALE GENOMIC DNA]</scope>
    <source>
        <strain evidence="2 3">D25</strain>
    </source>
</reference>
<name>A0ABX8Z1X0_9NEIS</name>
<keyword evidence="3" id="KW-1185">Reference proteome</keyword>
<dbReference type="Gene3D" id="2.40.160.20">
    <property type="match status" value="1"/>
</dbReference>
<sequence length="190" mass="21387">MQRIQAITQASILLILSTIGLSHADERAISTSQAFGEHTPDFLSNMNTNNDWRTWIKTPIWTHHYNREMVNHGDLSENNPGIGIERSNGRWHWMLGGYRNSIRQTSLYAQLAWTPLQLEFCENGNLSFGATAGLLTGYKTKKNKYDIIPAGGLFISLETPYHFGVNLVVVPTIKSVDLEGFVAAQIKIHF</sequence>
<evidence type="ECO:0000313" key="2">
    <source>
        <dbReference type="EMBL" id="QZA76569.1"/>
    </source>
</evidence>